<proteinExistence type="inferred from homology"/>
<name>A0A1T4NNP5_9FIRM</name>
<dbReference type="NCBIfam" id="NF004384">
    <property type="entry name" value="PRK05748.1"/>
    <property type="match status" value="1"/>
</dbReference>
<dbReference type="STRING" id="142842.SAMN02745118_01876"/>
<keyword evidence="6 12" id="KW-0347">Helicase</keyword>
<dbReference type="GO" id="GO:0042802">
    <property type="term" value="F:identical protein binding"/>
    <property type="evidence" value="ECO:0007669"/>
    <property type="project" value="UniProtKB-ARBA"/>
</dbReference>
<keyword evidence="9" id="KW-0413">Isomerase</keyword>
<sequence>MQSQLSDKVPPQSIDAEKSTLGAMLIDRDAIAKVIEVLKPADFYREAHSIIYKVINKLFDNGEPVDLVTVSEELRDEDALEDIGGVSYLTSIANSVPTSANVTYYAKMVEEKSILRNLIKASNHISQLGYNGEKDTEVVLDKAEQLIFNISQKRAVQSYSGIKDVLMKTFDNLEQLYDNKGGVTGVPTGFKDLDNMTSGFQDSDLIIIAARPSMGKTALALNIGQFAAIQSEIPVAIFSLEMSKEQLVQRMLCSEAQVDNHRLRTGYLNENDWNRLTDAAGKLSDSKIFIDDTPGITVMEMRAKARRIKAEHGLGLILIDYMQLMQGSGRPESRQQEVSKISRSLKGLARELNVPVVSLSQLSRAVEQRNDKRPQLSDLRSSGSIEQDADLVAFIYRDDYYNPDSEKQGITEIIVGKQRNGPVGKVELAFQKEYTKFVDLSHRDAQ</sequence>
<dbReference type="GO" id="GO:0016887">
    <property type="term" value="F:ATP hydrolysis activity"/>
    <property type="evidence" value="ECO:0007669"/>
    <property type="project" value="RHEA"/>
</dbReference>
<dbReference type="InterPro" id="IPR016136">
    <property type="entry name" value="DNA_helicase_N/primase_C"/>
</dbReference>
<evidence type="ECO:0000256" key="8">
    <source>
        <dbReference type="ARBA" id="ARBA00023125"/>
    </source>
</evidence>
<evidence type="ECO:0000256" key="5">
    <source>
        <dbReference type="ARBA" id="ARBA00022801"/>
    </source>
</evidence>
<evidence type="ECO:0000256" key="9">
    <source>
        <dbReference type="ARBA" id="ARBA00023235"/>
    </source>
</evidence>
<evidence type="ECO:0000256" key="11">
    <source>
        <dbReference type="NCBIfam" id="TIGR00665"/>
    </source>
</evidence>
<reference evidence="15" key="1">
    <citation type="submission" date="2017-02" db="EMBL/GenBank/DDBJ databases">
        <authorList>
            <person name="Varghese N."/>
            <person name="Submissions S."/>
        </authorList>
    </citation>
    <scope>NUCLEOTIDE SEQUENCE [LARGE SCALE GENOMIC DNA]</scope>
    <source>
        <strain evidence="15">ATCC BAA-73</strain>
    </source>
</reference>
<dbReference type="OrthoDB" id="9773982at2"/>
<dbReference type="GO" id="GO:1990077">
    <property type="term" value="C:primosome complex"/>
    <property type="evidence" value="ECO:0007669"/>
    <property type="project" value="UniProtKB-UniRule"/>
</dbReference>
<evidence type="ECO:0000313" key="14">
    <source>
        <dbReference type="EMBL" id="SJZ80940.1"/>
    </source>
</evidence>
<dbReference type="NCBIfam" id="TIGR00665">
    <property type="entry name" value="DnaB"/>
    <property type="match status" value="1"/>
</dbReference>
<dbReference type="Gene3D" id="3.40.50.300">
    <property type="entry name" value="P-loop containing nucleotide triphosphate hydrolases"/>
    <property type="match status" value="1"/>
</dbReference>
<keyword evidence="7 12" id="KW-0067">ATP-binding</keyword>
<dbReference type="CDD" id="cd00984">
    <property type="entry name" value="DnaB_C"/>
    <property type="match status" value="1"/>
</dbReference>
<evidence type="ECO:0000256" key="10">
    <source>
        <dbReference type="ARBA" id="ARBA00048954"/>
    </source>
</evidence>
<dbReference type="GO" id="GO:0003677">
    <property type="term" value="F:DNA binding"/>
    <property type="evidence" value="ECO:0007669"/>
    <property type="project" value="UniProtKB-UniRule"/>
</dbReference>
<dbReference type="InterPro" id="IPR027417">
    <property type="entry name" value="P-loop_NTPase"/>
</dbReference>
<dbReference type="Gene3D" id="1.10.860.10">
    <property type="entry name" value="DNAb Helicase, Chain A"/>
    <property type="match status" value="1"/>
</dbReference>
<evidence type="ECO:0000256" key="4">
    <source>
        <dbReference type="ARBA" id="ARBA00022741"/>
    </source>
</evidence>
<dbReference type="FunFam" id="1.10.860.10:FF:000001">
    <property type="entry name" value="Replicative DNA helicase"/>
    <property type="match status" value="1"/>
</dbReference>
<comment type="similarity">
    <text evidence="1 12">Belongs to the helicase family. DnaB subfamily.</text>
</comment>
<dbReference type="AlphaFoldDB" id="A0A1T4NNP5"/>
<dbReference type="EC" id="5.6.2.3" evidence="11 12"/>
<dbReference type="SUPFAM" id="SSF52540">
    <property type="entry name" value="P-loop containing nucleoside triphosphate hydrolases"/>
    <property type="match status" value="1"/>
</dbReference>
<dbReference type="FunFam" id="3.40.50.300:FF:000076">
    <property type="entry name" value="Replicative DNA helicase"/>
    <property type="match status" value="1"/>
</dbReference>
<evidence type="ECO:0000256" key="7">
    <source>
        <dbReference type="ARBA" id="ARBA00022840"/>
    </source>
</evidence>
<dbReference type="GO" id="GO:0005829">
    <property type="term" value="C:cytosol"/>
    <property type="evidence" value="ECO:0007669"/>
    <property type="project" value="TreeGrafter"/>
</dbReference>
<gene>
    <name evidence="14" type="ORF">SAMN02745118_01876</name>
</gene>
<dbReference type="Pfam" id="PF03796">
    <property type="entry name" value="DnaB_C"/>
    <property type="match status" value="1"/>
</dbReference>
<dbReference type="PROSITE" id="PS51199">
    <property type="entry name" value="SF4_HELICASE"/>
    <property type="match status" value="1"/>
</dbReference>
<dbReference type="GO" id="GO:0043139">
    <property type="term" value="F:5'-3' DNA helicase activity"/>
    <property type="evidence" value="ECO:0007669"/>
    <property type="project" value="UniProtKB-EC"/>
</dbReference>
<dbReference type="Proteomes" id="UP000190625">
    <property type="component" value="Unassembled WGS sequence"/>
</dbReference>
<feature type="domain" description="SF4 helicase" evidence="13">
    <location>
        <begin position="179"/>
        <end position="444"/>
    </location>
</feature>
<comment type="catalytic activity">
    <reaction evidence="10 12">
        <text>ATP + H2O = ADP + phosphate + H(+)</text>
        <dbReference type="Rhea" id="RHEA:13065"/>
        <dbReference type="ChEBI" id="CHEBI:15377"/>
        <dbReference type="ChEBI" id="CHEBI:15378"/>
        <dbReference type="ChEBI" id="CHEBI:30616"/>
        <dbReference type="ChEBI" id="CHEBI:43474"/>
        <dbReference type="ChEBI" id="CHEBI:456216"/>
        <dbReference type="EC" id="5.6.2.3"/>
    </reaction>
</comment>
<dbReference type="InterPro" id="IPR007693">
    <property type="entry name" value="DNA_helicase_DnaB-like_N"/>
</dbReference>
<keyword evidence="2 12" id="KW-0639">Primosome</keyword>
<dbReference type="InterPro" id="IPR036185">
    <property type="entry name" value="DNA_heli_DnaB-like_N_sf"/>
</dbReference>
<dbReference type="RefSeq" id="WP_078810324.1">
    <property type="nucleotide sequence ID" value="NZ_FUWM01000015.1"/>
</dbReference>
<keyword evidence="4 12" id="KW-0547">Nucleotide-binding</keyword>
<evidence type="ECO:0000313" key="15">
    <source>
        <dbReference type="Proteomes" id="UP000190625"/>
    </source>
</evidence>
<dbReference type="GO" id="GO:0006269">
    <property type="term" value="P:DNA replication, synthesis of primer"/>
    <property type="evidence" value="ECO:0007669"/>
    <property type="project" value="UniProtKB-UniRule"/>
</dbReference>
<comment type="function">
    <text evidence="12">The main replicative DNA helicase, it participates in initiation and elongation during chromosome replication. Travels ahead of the DNA replisome, separating dsDNA into templates for DNA synthesis. A processive ATP-dependent 5'-3' DNA helicase it has DNA-dependent ATPase activity.</text>
</comment>
<evidence type="ECO:0000256" key="6">
    <source>
        <dbReference type="ARBA" id="ARBA00022806"/>
    </source>
</evidence>
<dbReference type="Pfam" id="PF00772">
    <property type="entry name" value="DnaB"/>
    <property type="match status" value="1"/>
</dbReference>
<dbReference type="InterPro" id="IPR007694">
    <property type="entry name" value="DNA_helicase_DnaB-like_C"/>
</dbReference>
<organism evidence="14 15">
    <name type="scientific">Selenihalanaerobacter shriftii</name>
    <dbReference type="NCBI Taxonomy" id="142842"/>
    <lineage>
        <taxon>Bacteria</taxon>
        <taxon>Bacillati</taxon>
        <taxon>Bacillota</taxon>
        <taxon>Clostridia</taxon>
        <taxon>Halanaerobiales</taxon>
        <taxon>Halobacteroidaceae</taxon>
        <taxon>Selenihalanaerobacter</taxon>
    </lineage>
</organism>
<keyword evidence="5 12" id="KW-0378">Hydrolase</keyword>
<keyword evidence="3 12" id="KW-0235">DNA replication</keyword>
<protein>
    <recommendedName>
        <fullName evidence="11 12">Replicative DNA helicase</fullName>
        <ecNumber evidence="11 12">5.6.2.3</ecNumber>
    </recommendedName>
</protein>
<dbReference type="PANTHER" id="PTHR30153:SF2">
    <property type="entry name" value="REPLICATIVE DNA HELICASE"/>
    <property type="match status" value="1"/>
</dbReference>
<dbReference type="GO" id="GO:0005524">
    <property type="term" value="F:ATP binding"/>
    <property type="evidence" value="ECO:0007669"/>
    <property type="project" value="UniProtKB-UniRule"/>
</dbReference>
<evidence type="ECO:0000259" key="13">
    <source>
        <dbReference type="PROSITE" id="PS51199"/>
    </source>
</evidence>
<dbReference type="EMBL" id="FUWM01000015">
    <property type="protein sequence ID" value="SJZ80940.1"/>
    <property type="molecule type" value="Genomic_DNA"/>
</dbReference>
<accession>A0A1T4NNP5</accession>
<evidence type="ECO:0000256" key="12">
    <source>
        <dbReference type="RuleBase" id="RU362085"/>
    </source>
</evidence>
<evidence type="ECO:0000256" key="2">
    <source>
        <dbReference type="ARBA" id="ARBA00022515"/>
    </source>
</evidence>
<dbReference type="InterPro" id="IPR007692">
    <property type="entry name" value="DNA_helicase_DnaB"/>
</dbReference>
<dbReference type="SUPFAM" id="SSF48024">
    <property type="entry name" value="N-terminal domain of DnaB helicase"/>
    <property type="match status" value="1"/>
</dbReference>
<evidence type="ECO:0000256" key="3">
    <source>
        <dbReference type="ARBA" id="ARBA00022705"/>
    </source>
</evidence>
<keyword evidence="8 12" id="KW-0238">DNA-binding</keyword>
<evidence type="ECO:0000256" key="1">
    <source>
        <dbReference type="ARBA" id="ARBA00008428"/>
    </source>
</evidence>
<keyword evidence="15" id="KW-1185">Reference proteome</keyword>
<dbReference type="PANTHER" id="PTHR30153">
    <property type="entry name" value="REPLICATIVE DNA HELICASE DNAB"/>
    <property type="match status" value="1"/>
</dbReference>